<feature type="chain" id="PRO_5026271042" evidence="1">
    <location>
        <begin position="20"/>
        <end position="142"/>
    </location>
</feature>
<gene>
    <name evidence="2" type="ORF">HBH39_15400</name>
</gene>
<evidence type="ECO:0000313" key="3">
    <source>
        <dbReference type="Proteomes" id="UP000502608"/>
    </source>
</evidence>
<dbReference type="RefSeq" id="WP_167679555.1">
    <property type="nucleotide sequence ID" value="NZ_CP050313.1"/>
</dbReference>
<proteinExistence type="predicted"/>
<evidence type="ECO:0000313" key="2">
    <source>
        <dbReference type="EMBL" id="QIR15699.1"/>
    </source>
</evidence>
<protein>
    <submittedName>
        <fullName evidence="2">Uncharacterized protein</fullName>
    </submittedName>
</protein>
<dbReference type="AlphaFoldDB" id="A0A6G9QPE1"/>
<dbReference type="KEGG" id="saes:HBH39_15400"/>
<evidence type="ECO:0000256" key="1">
    <source>
        <dbReference type="SAM" id="SignalP"/>
    </source>
</evidence>
<sequence length="142" mass="16486">MKKSLLAAALLFTAFNVSANVTPAKDIQEIDQVMSQLVTVHDDVEVIITSSETENFEYIEIDTFVHESLSEIYVSHDQAKELQLEKNRHFYLYSADSLEKMAEKLVERIQKDDPKYFSVHLFRKPVGYGRNFEYVAKVVEYK</sequence>
<dbReference type="Proteomes" id="UP000502608">
    <property type="component" value="Chromosome"/>
</dbReference>
<dbReference type="EMBL" id="CP050313">
    <property type="protein sequence ID" value="QIR15699.1"/>
    <property type="molecule type" value="Genomic_DNA"/>
</dbReference>
<organism evidence="2 3">
    <name type="scientific">Shewanella aestuarii</name>
    <dbReference type="NCBI Taxonomy" id="1028752"/>
    <lineage>
        <taxon>Bacteria</taxon>
        <taxon>Pseudomonadati</taxon>
        <taxon>Pseudomonadota</taxon>
        <taxon>Gammaproteobacteria</taxon>
        <taxon>Alteromonadales</taxon>
        <taxon>Shewanellaceae</taxon>
        <taxon>Shewanella</taxon>
    </lineage>
</organism>
<keyword evidence="1" id="KW-0732">Signal</keyword>
<feature type="signal peptide" evidence="1">
    <location>
        <begin position="1"/>
        <end position="19"/>
    </location>
</feature>
<keyword evidence="3" id="KW-1185">Reference proteome</keyword>
<reference evidence="2 3" key="1">
    <citation type="submission" date="2020-03" db="EMBL/GenBank/DDBJ databases">
        <title>Complete genome sequence of Shewanella sp.</title>
        <authorList>
            <person name="Kim Y.-S."/>
            <person name="Kim S.-J."/>
            <person name="Jung H.-K."/>
            <person name="Kim K.-H."/>
        </authorList>
    </citation>
    <scope>NUCLEOTIDE SEQUENCE [LARGE SCALE GENOMIC DNA]</scope>
    <source>
        <strain evidence="2 3">PN3F2</strain>
    </source>
</reference>
<name>A0A6G9QPE1_9GAMM</name>
<accession>A0A6G9QPE1</accession>